<proteinExistence type="predicted"/>
<protein>
    <submittedName>
        <fullName evidence="1">Uncharacterized protein</fullName>
    </submittedName>
</protein>
<dbReference type="Proteomes" id="UP000218334">
    <property type="component" value="Unassembled WGS sequence"/>
</dbReference>
<reference evidence="2" key="1">
    <citation type="journal article" date="2017" name="Nat. Ecol. Evol.">
        <title>Genome expansion and lineage-specific genetic innovations in the forest pathogenic fungi Armillaria.</title>
        <authorList>
            <person name="Sipos G."/>
            <person name="Prasanna A.N."/>
            <person name="Walter M.C."/>
            <person name="O'Connor E."/>
            <person name="Balint B."/>
            <person name="Krizsan K."/>
            <person name="Kiss B."/>
            <person name="Hess J."/>
            <person name="Varga T."/>
            <person name="Slot J."/>
            <person name="Riley R."/>
            <person name="Boka B."/>
            <person name="Rigling D."/>
            <person name="Barry K."/>
            <person name="Lee J."/>
            <person name="Mihaltcheva S."/>
            <person name="LaButti K."/>
            <person name="Lipzen A."/>
            <person name="Waldron R."/>
            <person name="Moloney N.M."/>
            <person name="Sperisen C."/>
            <person name="Kredics L."/>
            <person name="Vagvoelgyi C."/>
            <person name="Patrignani A."/>
            <person name="Fitzpatrick D."/>
            <person name="Nagy I."/>
            <person name="Doyle S."/>
            <person name="Anderson J.B."/>
            <person name="Grigoriev I.V."/>
            <person name="Gueldener U."/>
            <person name="Muensterkoetter M."/>
            <person name="Nagy L.G."/>
        </authorList>
    </citation>
    <scope>NUCLEOTIDE SEQUENCE [LARGE SCALE GENOMIC DNA]</scope>
    <source>
        <strain evidence="2">28-4</strain>
    </source>
</reference>
<gene>
    <name evidence="1" type="ORF">ARMSODRAFT_1086468</name>
</gene>
<dbReference type="AlphaFoldDB" id="A0A2H3BM40"/>
<evidence type="ECO:0000313" key="1">
    <source>
        <dbReference type="EMBL" id="PBK67088.1"/>
    </source>
</evidence>
<accession>A0A2H3BM40</accession>
<evidence type="ECO:0000313" key="2">
    <source>
        <dbReference type="Proteomes" id="UP000218334"/>
    </source>
</evidence>
<sequence length="383" mass="45212">MKATNSSHLSSSRFSSTTESPRRFNKILAWFKSRFSRRHHIRTHAVPSKTSRGSAEMRVRPTKARPITNKHPFHSACPVPVFPLEVIELIIYEVWNLLLGTKARRAFRRTSMRVSHAWMATFMRISLANIHITSYAYFKYIWYLIRGGKSFARKYFDVQSYLGNSCRSITLYMNNDYNSYKYKCRYAFPEHLACWLGPRGDPNRMIHILHDVGLFPKFCNNLPALRHVHLRYHNRFPFDPDDYVYRFHSFPTTVTDLEITHTFDDDCRDFPKFIFDPVLNRYYRPYERELAFFEFPWRLPYIRRLTVRGGNAALVLTIASRAEGLEEITTDVDSEQVTTGLQRLDLYNLPVSCCSPPIQGVEGKFMTLESRRNANERMQNERW</sequence>
<name>A0A2H3BM40_9AGAR</name>
<keyword evidence="2" id="KW-1185">Reference proteome</keyword>
<dbReference type="EMBL" id="KZ293438">
    <property type="protein sequence ID" value="PBK67088.1"/>
    <property type="molecule type" value="Genomic_DNA"/>
</dbReference>
<feature type="non-terminal residue" evidence="1">
    <location>
        <position position="383"/>
    </location>
</feature>
<organism evidence="1 2">
    <name type="scientific">Armillaria solidipes</name>
    <dbReference type="NCBI Taxonomy" id="1076256"/>
    <lineage>
        <taxon>Eukaryota</taxon>
        <taxon>Fungi</taxon>
        <taxon>Dikarya</taxon>
        <taxon>Basidiomycota</taxon>
        <taxon>Agaricomycotina</taxon>
        <taxon>Agaricomycetes</taxon>
        <taxon>Agaricomycetidae</taxon>
        <taxon>Agaricales</taxon>
        <taxon>Marasmiineae</taxon>
        <taxon>Physalacriaceae</taxon>
        <taxon>Armillaria</taxon>
    </lineage>
</organism>